<sequence>MTGDMIEEFTAKNGEKVMLRPVRIEDAEQIIHAVAQIIKSGAYIQKESARSLAEEQRFIENMIQLDNMYVAAVLNDEIVGIARVIRGELEMKRHTGLFRTWLVHSAQGNGIGSNIMNYTMKWCRTHQLHKLCLTVFASNDLAYKLYERYGFIEEGVQKEQVKINEMYDDEIFMAYFFNKKE</sequence>
<evidence type="ECO:0000313" key="3">
    <source>
        <dbReference type="Proteomes" id="UP001526147"/>
    </source>
</evidence>
<evidence type="ECO:0000313" key="2">
    <source>
        <dbReference type="EMBL" id="MCV9888419.1"/>
    </source>
</evidence>
<dbReference type="Pfam" id="PF00583">
    <property type="entry name" value="Acetyltransf_1"/>
    <property type="match status" value="1"/>
</dbReference>
<dbReference type="InterPro" id="IPR000182">
    <property type="entry name" value="GNAT_dom"/>
</dbReference>
<dbReference type="Gene3D" id="3.40.630.30">
    <property type="match status" value="1"/>
</dbReference>
<dbReference type="InterPro" id="IPR016181">
    <property type="entry name" value="Acyl_CoA_acyltransferase"/>
</dbReference>
<dbReference type="EMBL" id="JAOYEY010000050">
    <property type="protein sequence ID" value="MCV9888419.1"/>
    <property type="molecule type" value="Genomic_DNA"/>
</dbReference>
<reference evidence="2 3" key="1">
    <citation type="submission" date="2022-10" db="EMBL/GenBank/DDBJ databases">
        <title>Draft genome assembly of moderately radiation resistant bacterium Metabacillus halosaccharovorans.</title>
        <authorList>
            <person name="Pal S."/>
            <person name="Gopinathan A."/>
        </authorList>
    </citation>
    <scope>NUCLEOTIDE SEQUENCE [LARGE SCALE GENOMIC DNA]</scope>
    <source>
        <strain evidence="2 3">VITHBRA001</strain>
    </source>
</reference>
<organism evidence="2 3">
    <name type="scientific">Metabacillus halosaccharovorans</name>
    <dbReference type="NCBI Taxonomy" id="930124"/>
    <lineage>
        <taxon>Bacteria</taxon>
        <taxon>Bacillati</taxon>
        <taxon>Bacillota</taxon>
        <taxon>Bacilli</taxon>
        <taxon>Bacillales</taxon>
        <taxon>Bacillaceae</taxon>
        <taxon>Metabacillus</taxon>
    </lineage>
</organism>
<dbReference type="SUPFAM" id="SSF55729">
    <property type="entry name" value="Acyl-CoA N-acyltransferases (Nat)"/>
    <property type="match status" value="1"/>
</dbReference>
<dbReference type="PANTHER" id="PTHR43415:SF3">
    <property type="entry name" value="GNAT-FAMILY ACETYLTRANSFERASE"/>
    <property type="match status" value="1"/>
</dbReference>
<accession>A0ABT3DMX9</accession>
<comment type="caution">
    <text evidence="2">The sequence shown here is derived from an EMBL/GenBank/DDBJ whole genome shotgun (WGS) entry which is preliminary data.</text>
</comment>
<dbReference type="RefSeq" id="WP_264144516.1">
    <property type="nucleotide sequence ID" value="NZ_JAOYEY010000050.1"/>
</dbReference>
<keyword evidence="3" id="KW-1185">Reference proteome</keyword>
<dbReference type="Proteomes" id="UP001526147">
    <property type="component" value="Unassembled WGS sequence"/>
</dbReference>
<dbReference type="CDD" id="cd04301">
    <property type="entry name" value="NAT_SF"/>
    <property type="match status" value="1"/>
</dbReference>
<dbReference type="PROSITE" id="PS51186">
    <property type="entry name" value="GNAT"/>
    <property type="match status" value="1"/>
</dbReference>
<protein>
    <submittedName>
        <fullName evidence="2">GNAT family N-acetyltransferase</fullName>
    </submittedName>
</protein>
<evidence type="ECO:0000259" key="1">
    <source>
        <dbReference type="PROSITE" id="PS51186"/>
    </source>
</evidence>
<name>A0ABT3DMX9_9BACI</name>
<feature type="domain" description="N-acetyltransferase" evidence="1">
    <location>
        <begin position="17"/>
        <end position="178"/>
    </location>
</feature>
<proteinExistence type="predicted"/>
<gene>
    <name evidence="2" type="ORF">OIH86_22465</name>
</gene>
<dbReference type="PANTHER" id="PTHR43415">
    <property type="entry name" value="SPERMIDINE N(1)-ACETYLTRANSFERASE"/>
    <property type="match status" value="1"/>
</dbReference>